<dbReference type="GO" id="GO:0009451">
    <property type="term" value="P:RNA modification"/>
    <property type="evidence" value="ECO:0007669"/>
    <property type="project" value="InterPro"/>
</dbReference>
<dbReference type="InterPro" id="IPR011990">
    <property type="entry name" value="TPR-like_helical_dom_sf"/>
</dbReference>
<evidence type="ECO:0008006" key="4">
    <source>
        <dbReference type="Google" id="ProtNLM"/>
    </source>
</evidence>
<evidence type="ECO:0000313" key="3">
    <source>
        <dbReference type="Proteomes" id="UP001187471"/>
    </source>
</evidence>
<evidence type="ECO:0000313" key="2">
    <source>
        <dbReference type="EMBL" id="KAK2967571.1"/>
    </source>
</evidence>
<dbReference type="Pfam" id="PF13041">
    <property type="entry name" value="PPR_2"/>
    <property type="match status" value="1"/>
</dbReference>
<comment type="caution">
    <text evidence="2">The sequence shown here is derived from an EMBL/GenBank/DDBJ whole genome shotgun (WGS) entry which is preliminary data.</text>
</comment>
<dbReference type="PANTHER" id="PTHR47926:SF544">
    <property type="entry name" value="PENTACOTRIPEPTIDE-REPEAT REGION OF PRORP DOMAIN-CONTAINING PROTEIN"/>
    <property type="match status" value="1"/>
</dbReference>
<keyword evidence="3" id="KW-1185">Reference proteome</keyword>
<evidence type="ECO:0000256" key="1">
    <source>
        <dbReference type="ARBA" id="ARBA00022737"/>
    </source>
</evidence>
<dbReference type="NCBIfam" id="TIGR00756">
    <property type="entry name" value="PPR"/>
    <property type="match status" value="1"/>
</dbReference>
<dbReference type="InterPro" id="IPR002885">
    <property type="entry name" value="PPR_rpt"/>
</dbReference>
<dbReference type="Proteomes" id="UP001187471">
    <property type="component" value="Unassembled WGS sequence"/>
</dbReference>
<organism evidence="2 3">
    <name type="scientific">Escallonia rubra</name>
    <dbReference type="NCBI Taxonomy" id="112253"/>
    <lineage>
        <taxon>Eukaryota</taxon>
        <taxon>Viridiplantae</taxon>
        <taxon>Streptophyta</taxon>
        <taxon>Embryophyta</taxon>
        <taxon>Tracheophyta</taxon>
        <taxon>Spermatophyta</taxon>
        <taxon>Magnoliopsida</taxon>
        <taxon>eudicotyledons</taxon>
        <taxon>Gunneridae</taxon>
        <taxon>Pentapetalae</taxon>
        <taxon>asterids</taxon>
        <taxon>campanulids</taxon>
        <taxon>Escalloniales</taxon>
        <taxon>Escalloniaceae</taxon>
        <taxon>Escallonia</taxon>
    </lineage>
</organism>
<proteinExistence type="predicted"/>
<dbReference type="InterPro" id="IPR046960">
    <property type="entry name" value="PPR_At4g14850-like_plant"/>
</dbReference>
<dbReference type="Gene3D" id="1.25.40.10">
    <property type="entry name" value="Tetratricopeptide repeat domain"/>
    <property type="match status" value="1"/>
</dbReference>
<gene>
    <name evidence="2" type="ORF">RJ640_030442</name>
</gene>
<dbReference type="EMBL" id="JAVXUO010003001">
    <property type="protein sequence ID" value="KAK2967571.1"/>
    <property type="molecule type" value="Genomic_DNA"/>
</dbReference>
<dbReference type="PANTHER" id="PTHR47926">
    <property type="entry name" value="PENTATRICOPEPTIDE REPEAT-CONTAINING PROTEIN"/>
    <property type="match status" value="1"/>
</dbReference>
<accession>A0AA88QT65</accession>
<dbReference type="AlphaFoldDB" id="A0AA88QT65"/>
<dbReference type="GO" id="GO:0003723">
    <property type="term" value="F:RNA binding"/>
    <property type="evidence" value="ECO:0007669"/>
    <property type="project" value="InterPro"/>
</dbReference>
<dbReference type="Pfam" id="PF01535">
    <property type="entry name" value="PPR"/>
    <property type="match status" value="1"/>
</dbReference>
<keyword evidence="1" id="KW-0677">Repeat</keyword>
<sequence length="116" mass="12768">MWPLPANAFMDLFARCGNISCAIQLFDGFLIKNSISWSIMIFSAYGLHGDGEAALGLLSQMRLSGLKPDNITYVSILSACSHTGLVEQWPEGSQLYGRTWNIAKDGALCLHCRPSW</sequence>
<name>A0AA88QT65_9ASTE</name>
<protein>
    <recommendedName>
        <fullName evidence="4">Pentatricopeptide repeat-containing protein</fullName>
    </recommendedName>
</protein>
<reference evidence="2" key="1">
    <citation type="submission" date="2022-12" db="EMBL/GenBank/DDBJ databases">
        <title>Draft genome assemblies for two species of Escallonia (Escalloniales).</title>
        <authorList>
            <person name="Chanderbali A."/>
            <person name="Dervinis C."/>
            <person name="Anghel I."/>
            <person name="Soltis D."/>
            <person name="Soltis P."/>
            <person name="Zapata F."/>
        </authorList>
    </citation>
    <scope>NUCLEOTIDE SEQUENCE</scope>
    <source>
        <strain evidence="2">UCBG92.1500</strain>
        <tissue evidence="2">Leaf</tissue>
    </source>
</reference>